<accession>A0ABP7G2T5</accession>
<gene>
    <name evidence="5" type="ORF">GCM10022240_03660</name>
</gene>
<keyword evidence="6" id="KW-1185">Reference proteome</keyword>
<proteinExistence type="predicted"/>
<dbReference type="GO" id="GO:0003677">
    <property type="term" value="F:DNA binding"/>
    <property type="evidence" value="ECO:0007669"/>
    <property type="project" value="UniProtKB-KW"/>
</dbReference>
<dbReference type="Gene3D" id="1.10.260.40">
    <property type="entry name" value="lambda repressor-like DNA-binding domains"/>
    <property type="match status" value="1"/>
</dbReference>
<dbReference type="SMART" id="SM00354">
    <property type="entry name" value="HTH_LACI"/>
    <property type="match status" value="1"/>
</dbReference>
<dbReference type="SUPFAM" id="SSF53822">
    <property type="entry name" value="Periplasmic binding protein-like I"/>
    <property type="match status" value="1"/>
</dbReference>
<evidence type="ECO:0000256" key="2">
    <source>
        <dbReference type="ARBA" id="ARBA00023125"/>
    </source>
</evidence>
<feature type="domain" description="HTH lacI-type" evidence="4">
    <location>
        <begin position="10"/>
        <end position="65"/>
    </location>
</feature>
<organism evidence="5 6">
    <name type="scientific">Microbacterium kribbense</name>
    <dbReference type="NCBI Taxonomy" id="433645"/>
    <lineage>
        <taxon>Bacteria</taxon>
        <taxon>Bacillati</taxon>
        <taxon>Actinomycetota</taxon>
        <taxon>Actinomycetes</taxon>
        <taxon>Micrococcales</taxon>
        <taxon>Microbacteriaceae</taxon>
        <taxon>Microbacterium</taxon>
    </lineage>
</organism>
<comment type="caution">
    <text evidence="5">The sequence shown here is derived from an EMBL/GenBank/DDBJ whole genome shotgun (WGS) entry which is preliminary data.</text>
</comment>
<dbReference type="EMBL" id="BAABAF010000001">
    <property type="protein sequence ID" value="GAA3753991.1"/>
    <property type="molecule type" value="Genomic_DNA"/>
</dbReference>
<name>A0ABP7G2T5_9MICO</name>
<dbReference type="CDD" id="cd06267">
    <property type="entry name" value="PBP1_LacI_sugar_binding-like"/>
    <property type="match status" value="1"/>
</dbReference>
<dbReference type="InterPro" id="IPR046335">
    <property type="entry name" value="LacI/GalR-like_sensor"/>
</dbReference>
<evidence type="ECO:0000259" key="4">
    <source>
        <dbReference type="PROSITE" id="PS50932"/>
    </source>
</evidence>
<evidence type="ECO:0000313" key="6">
    <source>
        <dbReference type="Proteomes" id="UP001500540"/>
    </source>
</evidence>
<keyword evidence="3" id="KW-0804">Transcription</keyword>
<reference evidence="6" key="1">
    <citation type="journal article" date="2019" name="Int. J. Syst. Evol. Microbiol.">
        <title>The Global Catalogue of Microorganisms (GCM) 10K type strain sequencing project: providing services to taxonomists for standard genome sequencing and annotation.</title>
        <authorList>
            <consortium name="The Broad Institute Genomics Platform"/>
            <consortium name="The Broad Institute Genome Sequencing Center for Infectious Disease"/>
            <person name="Wu L."/>
            <person name="Ma J."/>
        </authorList>
    </citation>
    <scope>NUCLEOTIDE SEQUENCE [LARGE SCALE GENOMIC DNA]</scope>
    <source>
        <strain evidence="6">JCM 16950</strain>
    </source>
</reference>
<sequence length="331" mass="35065">MRSVNTPRPATRTDVARLAGVSDAVVSYVVNSGPRPVAAATRARVLDAIHALNYRPNATARALSRGMSDVFGMLVVDARNPFFAQLVYAANRESSAHGHSLMTVSTGGSPLSLDEQVDELVARRVRGLISVHAFTPRQIERLRGQGIHVVVINQPAATPGIPSVRVDLPAGARTAVEHLIGHGYRRIGFVGAAEYRSAREHGWADAVSAAGLPLGPRVLTEYSLDGGYDAGLQLLQLEHRPDAVFVSSDQMSMGLLAAVHAAGLRVPEDLALASFDGVTESAYLWPPLTTVRQPVAEITAAAVAALVADDDDVDVVLPTELVVRRSCGCPP</sequence>
<dbReference type="Pfam" id="PF00356">
    <property type="entry name" value="LacI"/>
    <property type="match status" value="1"/>
</dbReference>
<evidence type="ECO:0000256" key="3">
    <source>
        <dbReference type="ARBA" id="ARBA00023163"/>
    </source>
</evidence>
<dbReference type="InterPro" id="IPR028082">
    <property type="entry name" value="Peripla_BP_I"/>
</dbReference>
<protein>
    <submittedName>
        <fullName evidence="5">LacI family DNA-binding transcriptional regulator</fullName>
    </submittedName>
</protein>
<keyword evidence="1" id="KW-0805">Transcription regulation</keyword>
<dbReference type="PANTHER" id="PTHR30146:SF109">
    <property type="entry name" value="HTH-TYPE TRANSCRIPTIONAL REGULATOR GALS"/>
    <property type="match status" value="1"/>
</dbReference>
<dbReference type="Proteomes" id="UP001500540">
    <property type="component" value="Unassembled WGS sequence"/>
</dbReference>
<evidence type="ECO:0000313" key="5">
    <source>
        <dbReference type="EMBL" id="GAA3753991.1"/>
    </source>
</evidence>
<dbReference type="SUPFAM" id="SSF47413">
    <property type="entry name" value="lambda repressor-like DNA-binding domains"/>
    <property type="match status" value="1"/>
</dbReference>
<dbReference type="PANTHER" id="PTHR30146">
    <property type="entry name" value="LACI-RELATED TRANSCRIPTIONAL REPRESSOR"/>
    <property type="match status" value="1"/>
</dbReference>
<keyword evidence="2 5" id="KW-0238">DNA-binding</keyword>
<evidence type="ECO:0000256" key="1">
    <source>
        <dbReference type="ARBA" id="ARBA00023015"/>
    </source>
</evidence>
<dbReference type="PROSITE" id="PS50932">
    <property type="entry name" value="HTH_LACI_2"/>
    <property type="match status" value="1"/>
</dbReference>
<dbReference type="CDD" id="cd01392">
    <property type="entry name" value="HTH_LacI"/>
    <property type="match status" value="1"/>
</dbReference>
<dbReference type="InterPro" id="IPR010982">
    <property type="entry name" value="Lambda_DNA-bd_dom_sf"/>
</dbReference>
<dbReference type="Pfam" id="PF13377">
    <property type="entry name" value="Peripla_BP_3"/>
    <property type="match status" value="1"/>
</dbReference>
<dbReference type="InterPro" id="IPR000843">
    <property type="entry name" value="HTH_LacI"/>
</dbReference>
<dbReference type="Gene3D" id="3.40.50.2300">
    <property type="match status" value="2"/>
</dbReference>